<dbReference type="STRING" id="1777138.AWB77_01832"/>
<proteinExistence type="predicted"/>
<dbReference type="OrthoDB" id="9111896at2"/>
<feature type="compositionally biased region" description="Polar residues" evidence="1">
    <location>
        <begin position="75"/>
        <end position="91"/>
    </location>
</feature>
<dbReference type="Proteomes" id="UP000054903">
    <property type="component" value="Unassembled WGS sequence"/>
</dbReference>
<sequence>MKKLMCAVLAAAAVMPFAAFAQSAPGHVTRAQVRAELTQLEAAGYRPSTHDADYPQALQAAEAKVAAGDAYGGANPNTQASGASHNGEASQ</sequence>
<organism evidence="3 4">
    <name type="scientific">Caballeronia fortuita</name>
    <dbReference type="NCBI Taxonomy" id="1777138"/>
    <lineage>
        <taxon>Bacteria</taxon>
        <taxon>Pseudomonadati</taxon>
        <taxon>Pseudomonadota</taxon>
        <taxon>Betaproteobacteria</taxon>
        <taxon>Burkholderiales</taxon>
        <taxon>Burkholderiaceae</taxon>
        <taxon>Caballeronia</taxon>
    </lineage>
</organism>
<evidence type="ECO:0000256" key="1">
    <source>
        <dbReference type="SAM" id="MobiDB-lite"/>
    </source>
</evidence>
<evidence type="ECO:0000313" key="4">
    <source>
        <dbReference type="Proteomes" id="UP000054903"/>
    </source>
</evidence>
<keyword evidence="4" id="KW-1185">Reference proteome</keyword>
<evidence type="ECO:0000256" key="2">
    <source>
        <dbReference type="SAM" id="SignalP"/>
    </source>
</evidence>
<keyword evidence="2" id="KW-0732">Signal</keyword>
<dbReference type="AlphaFoldDB" id="A0A158AI91"/>
<comment type="caution">
    <text evidence="3">The sequence shown here is derived from an EMBL/GenBank/DDBJ whole genome shotgun (WGS) entry which is preliminary data.</text>
</comment>
<dbReference type="Pfam" id="PF13663">
    <property type="entry name" value="DUF4148"/>
    <property type="match status" value="1"/>
</dbReference>
<protein>
    <submittedName>
        <fullName evidence="3">Membrane protein</fullName>
    </submittedName>
</protein>
<feature type="chain" id="PRO_5007620496" evidence="2">
    <location>
        <begin position="22"/>
        <end position="91"/>
    </location>
</feature>
<dbReference type="EMBL" id="FCNX02000003">
    <property type="protein sequence ID" value="SAK57512.1"/>
    <property type="molecule type" value="Genomic_DNA"/>
</dbReference>
<feature type="signal peptide" evidence="2">
    <location>
        <begin position="1"/>
        <end position="21"/>
    </location>
</feature>
<dbReference type="InterPro" id="IPR025421">
    <property type="entry name" value="DUF4148"/>
</dbReference>
<evidence type="ECO:0000313" key="3">
    <source>
        <dbReference type="EMBL" id="SAK57512.1"/>
    </source>
</evidence>
<gene>
    <name evidence="3" type="ORF">AWB77_01832</name>
</gene>
<accession>A0A158AI91</accession>
<name>A0A158AI91_9BURK</name>
<reference evidence="3" key="1">
    <citation type="submission" date="2016-01" db="EMBL/GenBank/DDBJ databases">
        <authorList>
            <person name="Peeters C."/>
        </authorList>
    </citation>
    <scope>NUCLEOTIDE SEQUENCE</scope>
    <source>
        <strain evidence="3">LMG 29320</strain>
    </source>
</reference>
<dbReference type="RefSeq" id="WP_061134058.1">
    <property type="nucleotide sequence ID" value="NZ_FCNX02000003.1"/>
</dbReference>
<feature type="region of interest" description="Disordered" evidence="1">
    <location>
        <begin position="69"/>
        <end position="91"/>
    </location>
</feature>